<evidence type="ECO:0008006" key="4">
    <source>
        <dbReference type="Google" id="ProtNLM"/>
    </source>
</evidence>
<keyword evidence="3" id="KW-1185">Reference proteome</keyword>
<gene>
    <name evidence="2" type="ORF">A0O34_10855</name>
</gene>
<feature type="transmembrane region" description="Helical" evidence="1">
    <location>
        <begin position="6"/>
        <end position="25"/>
    </location>
</feature>
<name>A0A172XVX1_9FLAO</name>
<proteinExistence type="predicted"/>
<evidence type="ECO:0000313" key="2">
    <source>
        <dbReference type="EMBL" id="ANF50985.1"/>
    </source>
</evidence>
<feature type="transmembrane region" description="Helical" evidence="1">
    <location>
        <begin position="51"/>
        <end position="71"/>
    </location>
</feature>
<reference evidence="2 3" key="1">
    <citation type="submission" date="2016-04" db="EMBL/GenBank/DDBJ databases">
        <title>Complete Genome Sequence of Chryseobacterium sp. IHBB 10212.</title>
        <authorList>
            <person name="Pal M."/>
            <person name="Swarnkar M.K."/>
            <person name="Kaushal K."/>
            <person name="Chhibber S."/>
            <person name="Singh A.K."/>
            <person name="Gulati A."/>
        </authorList>
    </citation>
    <scope>NUCLEOTIDE SEQUENCE [LARGE SCALE GENOMIC DNA]</scope>
    <source>
        <strain evidence="2 3">IHBB 10212</strain>
    </source>
</reference>
<dbReference type="OrthoDB" id="1262269at2"/>
<feature type="transmembrane region" description="Helical" evidence="1">
    <location>
        <begin position="93"/>
        <end position="115"/>
    </location>
</feature>
<dbReference type="RefSeq" id="WP_066754537.1">
    <property type="nucleotide sequence ID" value="NZ_CP015199.1"/>
</dbReference>
<evidence type="ECO:0000256" key="1">
    <source>
        <dbReference type="SAM" id="Phobius"/>
    </source>
</evidence>
<keyword evidence="1" id="KW-1133">Transmembrane helix</keyword>
<keyword evidence="1" id="KW-0812">Transmembrane</keyword>
<dbReference type="KEGG" id="chh:A0O34_10855"/>
<evidence type="ECO:0000313" key="3">
    <source>
        <dbReference type="Proteomes" id="UP000077824"/>
    </source>
</evidence>
<dbReference type="EMBL" id="CP015199">
    <property type="protein sequence ID" value="ANF50985.1"/>
    <property type="molecule type" value="Genomic_DNA"/>
</dbReference>
<sequence>MIPKSIRYLFSIPFIIIVCYSVYLLSRYNSIPEIIPIHGYGRSTGGSGSKLFLFSPIILNMIILLFIWRIIKNPGKINFTFENKDENYKKETFTVQLVLVIIAIFITVFTTLLLFSDVVYK</sequence>
<organism evidence="2 3">
    <name type="scientific">Chryseobacterium glaciei</name>
    <dbReference type="NCBI Taxonomy" id="1685010"/>
    <lineage>
        <taxon>Bacteria</taxon>
        <taxon>Pseudomonadati</taxon>
        <taxon>Bacteroidota</taxon>
        <taxon>Flavobacteriia</taxon>
        <taxon>Flavobacteriales</taxon>
        <taxon>Weeksellaceae</taxon>
        <taxon>Chryseobacterium group</taxon>
        <taxon>Chryseobacterium</taxon>
    </lineage>
</organism>
<dbReference type="Proteomes" id="UP000077824">
    <property type="component" value="Chromosome"/>
</dbReference>
<protein>
    <recommendedName>
        <fullName evidence="4">DUF1648 domain-containing protein</fullName>
    </recommendedName>
</protein>
<dbReference type="STRING" id="1685010.A0O34_10855"/>
<dbReference type="AlphaFoldDB" id="A0A172XVX1"/>
<keyword evidence="1" id="KW-0472">Membrane</keyword>
<accession>A0A172XVX1</accession>